<dbReference type="EMBL" id="JAUTXU010000255">
    <property type="protein sequence ID" value="KAK3691894.1"/>
    <property type="molecule type" value="Genomic_DNA"/>
</dbReference>
<reference evidence="1" key="1">
    <citation type="submission" date="2023-07" db="EMBL/GenBank/DDBJ databases">
        <title>Black Yeasts Isolated from many extreme environments.</title>
        <authorList>
            <person name="Coleine C."/>
            <person name="Stajich J.E."/>
            <person name="Selbmann L."/>
        </authorList>
    </citation>
    <scope>NUCLEOTIDE SEQUENCE</scope>
    <source>
        <strain evidence="1">CCFEE 5714</strain>
    </source>
</reference>
<comment type="caution">
    <text evidence="1">The sequence shown here is derived from an EMBL/GenBank/DDBJ whole genome shotgun (WGS) entry which is preliminary data.</text>
</comment>
<dbReference type="Proteomes" id="UP001281147">
    <property type="component" value="Unassembled WGS sequence"/>
</dbReference>
<sequence length="472" mass="52531">MDPFSRPHYMVSQQRPKLPCIRFLRMHFEHGGVDKKGFDMLYRTIEMMTGLGHEAYLVYSSKTQSDRSLANMEWYADCIVEGCDAFRKNMEAAALKASQAAYSLPELKGEDTSGDELQTKLTQWRWKLKTLHDPTGNDIRLFHLILKHYDENVYQRLEQYYTRIAVYGMESVLKKATNVYGALQKLYQLAVEADMAVIALKEQLQKAMHRVAHKAASLDAIRAADSKISTYTISATGSQAAYTPKACGSTDESLEILTAAVYKPSTREQGGKPHPILSKSFSVAEEEVCRRRHARAATSSELEYTTHPSSASLLQPKSATSLGTIGSRRKGIAVPRTFTGSFSQLESDIRKLQLDKVNTPSEPLTSDAVDKVRIRDFGATPAISPCSTPSPTALLQRREAFVSKETEVQDRLINGEVIATRRPSTKGRAQTIDDRTGGLEGWLKEEPTESPTTPGSGTTPLRGSLRHREHTL</sequence>
<evidence type="ECO:0000313" key="2">
    <source>
        <dbReference type="Proteomes" id="UP001281147"/>
    </source>
</evidence>
<keyword evidence="2" id="KW-1185">Reference proteome</keyword>
<protein>
    <submittedName>
        <fullName evidence="1">Uncharacterized protein</fullName>
    </submittedName>
</protein>
<name>A0ACC3MHH1_9PEZI</name>
<evidence type="ECO:0000313" key="1">
    <source>
        <dbReference type="EMBL" id="KAK3691894.1"/>
    </source>
</evidence>
<organism evidence="1 2">
    <name type="scientific">Vermiconidia calcicola</name>
    <dbReference type="NCBI Taxonomy" id="1690605"/>
    <lineage>
        <taxon>Eukaryota</taxon>
        <taxon>Fungi</taxon>
        <taxon>Dikarya</taxon>
        <taxon>Ascomycota</taxon>
        <taxon>Pezizomycotina</taxon>
        <taxon>Dothideomycetes</taxon>
        <taxon>Dothideomycetidae</taxon>
        <taxon>Mycosphaerellales</taxon>
        <taxon>Extremaceae</taxon>
        <taxon>Vermiconidia</taxon>
    </lineage>
</organism>
<gene>
    <name evidence="1" type="ORF">LTR37_018387</name>
</gene>
<accession>A0ACC3MHH1</accession>
<proteinExistence type="predicted"/>